<accession>A0ABD5XWG2</accession>
<protein>
    <recommendedName>
        <fullName evidence="4">ABC-2 type transport system permease protein</fullName>
    </recommendedName>
</protein>
<keyword evidence="1" id="KW-1133">Transmembrane helix</keyword>
<feature type="transmembrane region" description="Helical" evidence="1">
    <location>
        <begin position="392"/>
        <end position="414"/>
    </location>
</feature>
<feature type="transmembrane region" description="Helical" evidence="1">
    <location>
        <begin position="497"/>
        <end position="518"/>
    </location>
</feature>
<feature type="transmembrane region" description="Helical" evidence="1">
    <location>
        <begin position="317"/>
        <end position="337"/>
    </location>
</feature>
<dbReference type="RefSeq" id="WP_274325075.1">
    <property type="nucleotide sequence ID" value="NZ_CP118158.1"/>
</dbReference>
<comment type="caution">
    <text evidence="2">The sequence shown here is derived from an EMBL/GenBank/DDBJ whole genome shotgun (WGS) entry which is preliminary data.</text>
</comment>
<feature type="transmembrane region" description="Helical" evidence="1">
    <location>
        <begin position="156"/>
        <end position="177"/>
    </location>
</feature>
<feature type="transmembrane region" description="Helical" evidence="1">
    <location>
        <begin position="237"/>
        <end position="261"/>
    </location>
</feature>
<keyword evidence="1" id="KW-0812">Transmembrane</keyword>
<proteinExistence type="predicted"/>
<evidence type="ECO:0008006" key="4">
    <source>
        <dbReference type="Google" id="ProtNLM"/>
    </source>
</evidence>
<organism evidence="2 3">
    <name type="scientific">Halosimplex aquaticum</name>
    <dbReference type="NCBI Taxonomy" id="3026162"/>
    <lineage>
        <taxon>Archaea</taxon>
        <taxon>Methanobacteriati</taxon>
        <taxon>Methanobacteriota</taxon>
        <taxon>Stenosarchaea group</taxon>
        <taxon>Halobacteria</taxon>
        <taxon>Halobacteriales</taxon>
        <taxon>Haloarculaceae</taxon>
        <taxon>Halosimplex</taxon>
    </lineage>
</organism>
<keyword evidence="3" id="KW-1185">Reference proteome</keyword>
<dbReference type="EMBL" id="JBHTAS010000001">
    <property type="protein sequence ID" value="MFC7139488.1"/>
    <property type="molecule type" value="Genomic_DNA"/>
</dbReference>
<feature type="transmembrane region" description="Helical" evidence="1">
    <location>
        <begin position="468"/>
        <end position="491"/>
    </location>
</feature>
<feature type="transmembrane region" description="Helical" evidence="1">
    <location>
        <begin position="124"/>
        <end position="144"/>
    </location>
</feature>
<dbReference type="AlphaFoldDB" id="A0ABD5XWG2"/>
<reference evidence="2 3" key="1">
    <citation type="journal article" date="2019" name="Int. J. Syst. Evol. Microbiol.">
        <title>The Global Catalogue of Microorganisms (GCM) 10K type strain sequencing project: providing services to taxonomists for standard genome sequencing and annotation.</title>
        <authorList>
            <consortium name="The Broad Institute Genomics Platform"/>
            <consortium name="The Broad Institute Genome Sequencing Center for Infectious Disease"/>
            <person name="Wu L."/>
            <person name="Ma J."/>
        </authorList>
    </citation>
    <scope>NUCLEOTIDE SEQUENCE [LARGE SCALE GENOMIC DNA]</scope>
    <source>
        <strain evidence="2 3">XZYJT29</strain>
    </source>
</reference>
<evidence type="ECO:0000256" key="1">
    <source>
        <dbReference type="SAM" id="Phobius"/>
    </source>
</evidence>
<feature type="transmembrane region" description="Helical" evidence="1">
    <location>
        <begin position="30"/>
        <end position="52"/>
    </location>
</feature>
<sequence>MRTARPAVVVTLTALRQTYRKVRESPRMTAFFLLIPAFFALQLSGAVGPGAYDLGRQFARGDPAEPVARVRAVALSGLVLLSLMGVLGAAGGNSEFKDRYVAFLTATSTRAVVLGSVARQTAVWTALFWPAALTAGVAFAVGAGEPVAAVSLVGGSLWLFVVAGVLTSPVGFAARWVLDGYDLSKNARFGLGVAMLGVFYLVLFTREYVSDALSVTPLSWAGDLLLVTVPGAGASPALAGGFLAVSLSLVVLATAASVALAEAVWYGDHTVGSNDDADTTDVGIETPVRDALASVVPRPTATLVDVTWRRTKRTPKMLWYVYPGIFVGLVMGEQLVYHGPFSAAMYPPIVAFAGSLAAGSGFTLNPLGTEGDALSGLLTSGLSGETVVRAKALAVVLPAMPLVLGATLGVALGAGPPVPLFVAAVGAFALALVFLAPVLSLALGMHYPPDAEGLIGGSVKIPNKSASAIYTLGMVVVAAPGFGAVGAFAMSGRFDPAALVGGVGVTVLAASAVGRWAYRHAVAELDGYSVE</sequence>
<feature type="transmembrane region" description="Helical" evidence="1">
    <location>
        <begin position="189"/>
        <end position="209"/>
    </location>
</feature>
<gene>
    <name evidence="2" type="ORF">ACFQMA_06495</name>
</gene>
<keyword evidence="1" id="KW-0472">Membrane</keyword>
<evidence type="ECO:0000313" key="3">
    <source>
        <dbReference type="Proteomes" id="UP001596432"/>
    </source>
</evidence>
<feature type="transmembrane region" description="Helical" evidence="1">
    <location>
        <begin position="420"/>
        <end position="447"/>
    </location>
</feature>
<name>A0ABD5XWG2_9EURY</name>
<dbReference type="GeneID" id="78819744"/>
<evidence type="ECO:0000313" key="2">
    <source>
        <dbReference type="EMBL" id="MFC7139488.1"/>
    </source>
</evidence>
<dbReference type="Proteomes" id="UP001596432">
    <property type="component" value="Unassembled WGS sequence"/>
</dbReference>
<feature type="transmembrane region" description="Helical" evidence="1">
    <location>
        <begin position="73"/>
        <end position="94"/>
    </location>
</feature>